<evidence type="ECO:0000313" key="2">
    <source>
        <dbReference type="EMBL" id="MDY3557611.1"/>
    </source>
</evidence>
<sequence>MVRTESKDHPDREAVLVPKGIGVEPDRPFRERMVSRGNRVFPDGEGEMVQQESEAEPEPQFLVRTVSKESKEFRGEGAEMG</sequence>
<dbReference type="RefSeq" id="WP_320684664.1">
    <property type="nucleotide sequence ID" value="NZ_JAXBLV010000001.1"/>
</dbReference>
<reference evidence="3" key="1">
    <citation type="journal article" date="2023" name="Mar. Drugs">
        <title>Gemmata algarum, a Novel Planctomycete Isolated from an Algal Mat, Displays Antimicrobial Activity.</title>
        <authorList>
            <person name="Kumar G."/>
            <person name="Kallscheuer N."/>
            <person name="Kashif M."/>
            <person name="Ahamad S."/>
            <person name="Jagadeeshwari U."/>
            <person name="Pannikurungottu S."/>
            <person name="Haufschild T."/>
            <person name="Kabuu M."/>
            <person name="Sasikala C."/>
            <person name="Jogler C."/>
            <person name="Ramana C."/>
        </authorList>
    </citation>
    <scope>NUCLEOTIDE SEQUENCE [LARGE SCALE GENOMIC DNA]</scope>
    <source>
        <strain evidence="3">JC673</strain>
    </source>
</reference>
<feature type="region of interest" description="Disordered" evidence="1">
    <location>
        <begin position="37"/>
        <end position="59"/>
    </location>
</feature>
<name>A0ABU5ERB1_9BACT</name>
<evidence type="ECO:0000313" key="3">
    <source>
        <dbReference type="Proteomes" id="UP001272242"/>
    </source>
</evidence>
<gene>
    <name evidence="2" type="ORF">R5W23_000138</name>
</gene>
<keyword evidence="3" id="KW-1185">Reference proteome</keyword>
<dbReference type="Proteomes" id="UP001272242">
    <property type="component" value="Unassembled WGS sequence"/>
</dbReference>
<accession>A0ABU5ERB1</accession>
<evidence type="ECO:0000256" key="1">
    <source>
        <dbReference type="SAM" id="MobiDB-lite"/>
    </source>
</evidence>
<proteinExistence type="predicted"/>
<organism evidence="2 3">
    <name type="scientific">Gemmata algarum</name>
    <dbReference type="NCBI Taxonomy" id="2975278"/>
    <lineage>
        <taxon>Bacteria</taxon>
        <taxon>Pseudomonadati</taxon>
        <taxon>Planctomycetota</taxon>
        <taxon>Planctomycetia</taxon>
        <taxon>Gemmatales</taxon>
        <taxon>Gemmataceae</taxon>
        <taxon>Gemmata</taxon>
    </lineage>
</organism>
<comment type="caution">
    <text evidence="2">The sequence shown here is derived from an EMBL/GenBank/DDBJ whole genome shotgun (WGS) entry which is preliminary data.</text>
</comment>
<dbReference type="EMBL" id="JAXBLV010000001">
    <property type="protein sequence ID" value="MDY3557611.1"/>
    <property type="molecule type" value="Genomic_DNA"/>
</dbReference>
<protein>
    <submittedName>
        <fullName evidence="2">Uncharacterized protein</fullName>
    </submittedName>
</protein>